<accession>A0A1T4PMB4</accession>
<organism evidence="4 5">
    <name type="scientific">Enhydrobacter aerosaccus</name>
    <dbReference type="NCBI Taxonomy" id="225324"/>
    <lineage>
        <taxon>Bacteria</taxon>
        <taxon>Pseudomonadati</taxon>
        <taxon>Pseudomonadota</taxon>
        <taxon>Alphaproteobacteria</taxon>
        <taxon>Hyphomicrobiales</taxon>
        <taxon>Enhydrobacter</taxon>
    </lineage>
</organism>
<feature type="region of interest" description="Disordered" evidence="1">
    <location>
        <begin position="316"/>
        <end position="344"/>
    </location>
</feature>
<dbReference type="STRING" id="225324.SAMN02745126_02905"/>
<evidence type="ECO:0000259" key="3">
    <source>
        <dbReference type="PROSITE" id="PS51208"/>
    </source>
</evidence>
<protein>
    <submittedName>
        <fullName evidence="4">Outer membrane autotransporter barrel domain-containing protein</fullName>
    </submittedName>
</protein>
<name>A0A1T4PMB4_9HYPH</name>
<dbReference type="InterPro" id="IPR036709">
    <property type="entry name" value="Autotransporte_beta_dom_sf"/>
</dbReference>
<dbReference type="OrthoDB" id="5930286at2"/>
<dbReference type="NCBIfam" id="TIGR01414">
    <property type="entry name" value="autotrans_barl"/>
    <property type="match status" value="1"/>
</dbReference>
<dbReference type="SMART" id="SM00869">
    <property type="entry name" value="Autotransporter"/>
    <property type="match status" value="1"/>
</dbReference>
<dbReference type="AlphaFoldDB" id="A0A1T4PMB4"/>
<dbReference type="RefSeq" id="WP_085934546.1">
    <property type="nucleotide sequence ID" value="NZ_FUWJ01000002.1"/>
</dbReference>
<dbReference type="SUPFAM" id="SSF103515">
    <property type="entry name" value="Autotransporter"/>
    <property type="match status" value="1"/>
</dbReference>
<feature type="signal peptide" evidence="2">
    <location>
        <begin position="1"/>
        <end position="27"/>
    </location>
</feature>
<proteinExistence type="predicted"/>
<dbReference type="Pfam" id="PF03797">
    <property type="entry name" value="Autotransporter"/>
    <property type="match status" value="1"/>
</dbReference>
<dbReference type="PROSITE" id="PS51208">
    <property type="entry name" value="AUTOTRANSPORTER"/>
    <property type="match status" value="1"/>
</dbReference>
<evidence type="ECO:0000313" key="5">
    <source>
        <dbReference type="Proteomes" id="UP000190092"/>
    </source>
</evidence>
<gene>
    <name evidence="4" type="ORF">SAMN02745126_02905</name>
</gene>
<dbReference type="Gene3D" id="2.40.128.130">
    <property type="entry name" value="Autotransporter beta-domain"/>
    <property type="match status" value="1"/>
</dbReference>
<evidence type="ECO:0000313" key="4">
    <source>
        <dbReference type="EMBL" id="SJZ92690.1"/>
    </source>
</evidence>
<dbReference type="InterPro" id="IPR005546">
    <property type="entry name" value="Autotransporte_beta"/>
</dbReference>
<dbReference type="EMBL" id="FUWJ01000002">
    <property type="protein sequence ID" value="SJZ92690.1"/>
    <property type="molecule type" value="Genomic_DNA"/>
</dbReference>
<reference evidence="5" key="1">
    <citation type="submission" date="2017-02" db="EMBL/GenBank/DDBJ databases">
        <authorList>
            <person name="Varghese N."/>
            <person name="Submissions S."/>
        </authorList>
    </citation>
    <scope>NUCLEOTIDE SEQUENCE [LARGE SCALE GENOMIC DNA]</scope>
    <source>
        <strain evidence="5">ATCC 27094</strain>
    </source>
</reference>
<dbReference type="Proteomes" id="UP000190092">
    <property type="component" value="Unassembled WGS sequence"/>
</dbReference>
<sequence length="628" mass="64359">MHLLKTLRRTCLLLALVATTLGPPALAQTGPLPPGIVVVGPVARGRTFPIGERGVAYPSVTNGIDANNYLGSLVTPTTLSFVNSASSGASAVMTTAPTQYIRFYAPGSSSQQGAFLVGSNQIRGMSAAQIRDFLALPFMPTMMTIVQLPAGTCLLVGTAGPIAGWGRGGAVQEYLIGKSTDGGCSSGVPAFTGTFINGQSIPSGALLYGPRAGGGNAASVAGALDRGPYPALYSGMDSLYNALDVVNYGDPSQLQFALRQLDGEVHVTTQSVLLGDSLYIREALLGRMRQASFTASSQSGGSALATGGPVLAYANAPDQGSATRRSDYGPGFDGKQDPALAETAPTPDIERRTTFWMQGVGAWGTNQGNSNVAGTYRSLGGFLAGVDRQITPNWFAGLAGGYTNSSVSVGDRLSASNIASAHVGGYTGASFGDLNVRAGLAASFNTVTSNRSIVFPGFADSLNAKYTSTTTQMFGEVGYGVAAGRIAAEPFAGLAFAHLDTAGFSESGTPGIAALTSSGNSVSVGFSTLGLRAATNFALTDSMTLSPRLSAAWQHAYGTVAPTATLSFAANGASFTTTALPMAQDSLLLQAGVSLLLNRQVALDVAYLGQLAYGIQDTWLTGRVSLRF</sequence>
<feature type="domain" description="Autotransporter" evidence="3">
    <location>
        <begin position="348"/>
        <end position="628"/>
    </location>
</feature>
<evidence type="ECO:0000256" key="1">
    <source>
        <dbReference type="SAM" id="MobiDB-lite"/>
    </source>
</evidence>
<keyword evidence="2" id="KW-0732">Signal</keyword>
<dbReference type="InterPro" id="IPR006315">
    <property type="entry name" value="OM_autotransptr_brl_dom"/>
</dbReference>
<feature type="chain" id="PRO_5012843349" evidence="2">
    <location>
        <begin position="28"/>
        <end position="628"/>
    </location>
</feature>
<evidence type="ECO:0000256" key="2">
    <source>
        <dbReference type="SAM" id="SignalP"/>
    </source>
</evidence>
<keyword evidence="5" id="KW-1185">Reference proteome</keyword>
<dbReference type="GO" id="GO:0019867">
    <property type="term" value="C:outer membrane"/>
    <property type="evidence" value="ECO:0007669"/>
    <property type="project" value="InterPro"/>
</dbReference>